<accession>A0ABV8F4Y1</accession>
<reference evidence="8" key="1">
    <citation type="journal article" date="2019" name="Int. J. Syst. Evol. Microbiol.">
        <title>The Global Catalogue of Microorganisms (GCM) 10K type strain sequencing project: providing services to taxonomists for standard genome sequencing and annotation.</title>
        <authorList>
            <consortium name="The Broad Institute Genomics Platform"/>
            <consortium name="The Broad Institute Genome Sequencing Center for Infectious Disease"/>
            <person name="Wu L."/>
            <person name="Ma J."/>
        </authorList>
    </citation>
    <scope>NUCLEOTIDE SEQUENCE [LARGE SCALE GENOMIC DNA]</scope>
    <source>
        <strain evidence="8">TBRC 7912</strain>
    </source>
</reference>
<dbReference type="Pfam" id="PF07690">
    <property type="entry name" value="MFS_1"/>
    <property type="match status" value="1"/>
</dbReference>
<feature type="transmembrane region" description="Helical" evidence="5">
    <location>
        <begin position="245"/>
        <end position="267"/>
    </location>
</feature>
<comment type="subcellular location">
    <subcellularLocation>
        <location evidence="1">Cell membrane</location>
        <topology evidence="1">Multi-pass membrane protein</topology>
    </subcellularLocation>
</comment>
<dbReference type="Proteomes" id="UP001595698">
    <property type="component" value="Unassembled WGS sequence"/>
</dbReference>
<evidence type="ECO:0000313" key="8">
    <source>
        <dbReference type="Proteomes" id="UP001595698"/>
    </source>
</evidence>
<protein>
    <submittedName>
        <fullName evidence="7">MFS transporter</fullName>
    </submittedName>
</protein>
<dbReference type="EMBL" id="JBHSBC010000032">
    <property type="protein sequence ID" value="MFC3983729.1"/>
    <property type="molecule type" value="Genomic_DNA"/>
</dbReference>
<evidence type="ECO:0000256" key="2">
    <source>
        <dbReference type="ARBA" id="ARBA00022692"/>
    </source>
</evidence>
<dbReference type="InterPro" id="IPR036259">
    <property type="entry name" value="MFS_trans_sf"/>
</dbReference>
<sequence length="452" mass="46268">MAALPPRRFAGLHLSDGISPGNLVASMIMAFAATMIITFLPAAQPLLLLGVLDGQGADQGRVVALLAAAAEIAMILSLPWYGALADRFGRRPVVVTGFALCGLSTLLFPYAGNVTVLVALRVVFALGVAALNGMLATVAIDYVRDRSRGKSYGLIGLFSGLGAMVAVLGLVRLPAIIERNLGGDGGRAATVDAARYSFLIVAVIVLAVAALMWVTISRIRVDAASARIPLVRLVREGFALARDPGVALSYAASFVARADLSIVAAFLPLWVVVHGVREGGLSPVEAVARGGAVVGVAQTVATLGAPLFGWLGDRLRRQDAVLVAQALAAVAYLSTLLVDDPLGPGMMAVAALIGLGEIAAIVSAGPLLAQQVPPAVRASAYGVQTLCGAVGILVISAVGGTLFGSWRPAAPFAVAGVAGLLVVAFGLVVRRRVVPRPQQEQGETPAVRPAVP</sequence>
<feature type="transmembrane region" description="Helical" evidence="5">
    <location>
        <begin position="62"/>
        <end position="81"/>
    </location>
</feature>
<organism evidence="7 8">
    <name type="scientific">Streptosporangium jomthongense</name>
    <dbReference type="NCBI Taxonomy" id="1193683"/>
    <lineage>
        <taxon>Bacteria</taxon>
        <taxon>Bacillati</taxon>
        <taxon>Actinomycetota</taxon>
        <taxon>Actinomycetes</taxon>
        <taxon>Streptosporangiales</taxon>
        <taxon>Streptosporangiaceae</taxon>
        <taxon>Streptosporangium</taxon>
    </lineage>
</organism>
<feature type="transmembrane region" description="Helical" evidence="5">
    <location>
        <begin position="381"/>
        <end position="403"/>
    </location>
</feature>
<feature type="domain" description="Major facilitator superfamily (MFS) profile" evidence="6">
    <location>
        <begin position="18"/>
        <end position="434"/>
    </location>
</feature>
<evidence type="ECO:0000313" key="7">
    <source>
        <dbReference type="EMBL" id="MFC3983729.1"/>
    </source>
</evidence>
<dbReference type="PANTHER" id="PTHR23524:SF1">
    <property type="entry name" value="MRH DOMAIN-CONTAINING PROTEIN-RELATED"/>
    <property type="match status" value="1"/>
</dbReference>
<feature type="transmembrane region" description="Helical" evidence="5">
    <location>
        <begin position="193"/>
        <end position="214"/>
    </location>
</feature>
<evidence type="ECO:0000256" key="5">
    <source>
        <dbReference type="SAM" id="Phobius"/>
    </source>
</evidence>
<keyword evidence="2 5" id="KW-0812">Transmembrane</keyword>
<dbReference type="Gene3D" id="1.20.1250.20">
    <property type="entry name" value="MFS general substrate transporter like domains"/>
    <property type="match status" value="2"/>
</dbReference>
<feature type="transmembrane region" description="Helical" evidence="5">
    <location>
        <begin position="118"/>
        <end position="140"/>
    </location>
</feature>
<proteinExistence type="predicted"/>
<comment type="caution">
    <text evidence="7">The sequence shown here is derived from an EMBL/GenBank/DDBJ whole genome shotgun (WGS) entry which is preliminary data.</text>
</comment>
<dbReference type="RefSeq" id="WP_386193037.1">
    <property type="nucleotide sequence ID" value="NZ_JBHSBC010000032.1"/>
</dbReference>
<dbReference type="InterPro" id="IPR020846">
    <property type="entry name" value="MFS_dom"/>
</dbReference>
<feature type="transmembrane region" description="Helical" evidence="5">
    <location>
        <begin position="93"/>
        <end position="112"/>
    </location>
</feature>
<dbReference type="PROSITE" id="PS50850">
    <property type="entry name" value="MFS"/>
    <property type="match status" value="1"/>
</dbReference>
<dbReference type="PANTHER" id="PTHR23524">
    <property type="entry name" value="TRANSPORTER, PUTATIVE (AFU_ORTHOLOGUE AFUA_8G04850)-RELATED"/>
    <property type="match status" value="1"/>
</dbReference>
<feature type="transmembrane region" description="Helical" evidence="5">
    <location>
        <begin position="344"/>
        <end position="369"/>
    </location>
</feature>
<feature type="transmembrane region" description="Helical" evidence="5">
    <location>
        <begin position="152"/>
        <end position="173"/>
    </location>
</feature>
<keyword evidence="4 5" id="KW-0472">Membrane</keyword>
<evidence type="ECO:0000256" key="1">
    <source>
        <dbReference type="ARBA" id="ARBA00004651"/>
    </source>
</evidence>
<feature type="transmembrane region" description="Helical" evidence="5">
    <location>
        <begin position="287"/>
        <end position="308"/>
    </location>
</feature>
<evidence type="ECO:0000256" key="3">
    <source>
        <dbReference type="ARBA" id="ARBA00022989"/>
    </source>
</evidence>
<evidence type="ECO:0000259" key="6">
    <source>
        <dbReference type="PROSITE" id="PS50850"/>
    </source>
</evidence>
<dbReference type="InterPro" id="IPR011701">
    <property type="entry name" value="MFS"/>
</dbReference>
<feature type="transmembrane region" description="Helical" evidence="5">
    <location>
        <begin position="320"/>
        <end position="338"/>
    </location>
</feature>
<name>A0ABV8F4Y1_9ACTN</name>
<dbReference type="SUPFAM" id="SSF103473">
    <property type="entry name" value="MFS general substrate transporter"/>
    <property type="match status" value="1"/>
</dbReference>
<evidence type="ECO:0000256" key="4">
    <source>
        <dbReference type="ARBA" id="ARBA00023136"/>
    </source>
</evidence>
<keyword evidence="8" id="KW-1185">Reference proteome</keyword>
<keyword evidence="3 5" id="KW-1133">Transmembrane helix</keyword>
<gene>
    <name evidence="7" type="ORF">ACFOYY_26610</name>
</gene>
<feature type="transmembrane region" description="Helical" evidence="5">
    <location>
        <begin position="21"/>
        <end position="42"/>
    </location>
</feature>
<feature type="transmembrane region" description="Helical" evidence="5">
    <location>
        <begin position="409"/>
        <end position="429"/>
    </location>
</feature>